<protein>
    <submittedName>
        <fullName evidence="1">Uncharacterized protein</fullName>
    </submittedName>
</protein>
<accession>F4WHE0</accession>
<proteinExistence type="predicted"/>
<evidence type="ECO:0000313" key="1">
    <source>
        <dbReference type="EMBL" id="EGI66417.1"/>
    </source>
</evidence>
<keyword evidence="2" id="KW-1185">Reference proteome</keyword>
<dbReference type="AlphaFoldDB" id="F4WHE0"/>
<sequence>MEVDTENVAMDETDALMRANDGGGVITSNVNDDDGAPTVEETYEITTTRRKTIRTSYKIQERVVHFGYYWYRLVIPYDGLVVLEVANADYVKFTKSFRCGRFSIPRCNVFSVGRSDEREDPPSRLSSHVRQTTAILRHCQDDDFRTGNELASSAETTAGNVSLRENVYERTREIIRILPDGDKNEEGMRENAPREFEHSWHVQRGLDKNSSSPWVIRPCACEAAR</sequence>
<name>F4WHE0_ACREC</name>
<dbReference type="InParanoid" id="F4WHE0"/>
<reference evidence="1" key="1">
    <citation type="submission" date="2011-02" db="EMBL/GenBank/DDBJ databases">
        <title>The genome of the leaf-cutting ant Acromyrmex echinatior suggests key adaptations to social evolution and fungus farming.</title>
        <authorList>
            <person name="Nygaard S."/>
            <person name="Zhang G."/>
        </authorList>
    </citation>
    <scope>NUCLEOTIDE SEQUENCE</scope>
</reference>
<evidence type="ECO:0000313" key="2">
    <source>
        <dbReference type="Proteomes" id="UP000007755"/>
    </source>
</evidence>
<dbReference type="Proteomes" id="UP000007755">
    <property type="component" value="Unassembled WGS sequence"/>
</dbReference>
<gene>
    <name evidence="1" type="ORF">G5I_05100</name>
</gene>
<organism evidence="2">
    <name type="scientific">Acromyrmex echinatior</name>
    <name type="common">Panamanian leafcutter ant</name>
    <name type="synonym">Acromyrmex octospinosus echinatior</name>
    <dbReference type="NCBI Taxonomy" id="103372"/>
    <lineage>
        <taxon>Eukaryota</taxon>
        <taxon>Metazoa</taxon>
        <taxon>Ecdysozoa</taxon>
        <taxon>Arthropoda</taxon>
        <taxon>Hexapoda</taxon>
        <taxon>Insecta</taxon>
        <taxon>Pterygota</taxon>
        <taxon>Neoptera</taxon>
        <taxon>Endopterygota</taxon>
        <taxon>Hymenoptera</taxon>
        <taxon>Apocrita</taxon>
        <taxon>Aculeata</taxon>
        <taxon>Formicoidea</taxon>
        <taxon>Formicidae</taxon>
        <taxon>Myrmicinae</taxon>
        <taxon>Acromyrmex</taxon>
    </lineage>
</organism>
<dbReference type="EMBL" id="GL888158">
    <property type="protein sequence ID" value="EGI66417.1"/>
    <property type="molecule type" value="Genomic_DNA"/>
</dbReference>